<dbReference type="Proteomes" id="UP000433876">
    <property type="component" value="Unassembled WGS sequence"/>
</dbReference>
<feature type="region of interest" description="Disordered" evidence="1">
    <location>
        <begin position="121"/>
        <end position="150"/>
    </location>
</feature>
<protein>
    <recommendedName>
        <fullName evidence="4">Spo12-like protein</fullName>
    </recommendedName>
</protein>
<dbReference type="Pfam" id="PF05032">
    <property type="entry name" value="Spo12"/>
    <property type="match status" value="1"/>
</dbReference>
<dbReference type="AlphaFoldDB" id="A0A8S8ZY29"/>
<comment type="caution">
    <text evidence="2">The sequence shown here is derived from an EMBL/GenBank/DDBJ whole genome shotgun (WGS) entry which is preliminary data.</text>
</comment>
<feature type="region of interest" description="Disordered" evidence="1">
    <location>
        <begin position="1"/>
        <end position="29"/>
    </location>
</feature>
<organism evidence="2 3">
    <name type="scientific">Sordaria macrospora</name>
    <dbReference type="NCBI Taxonomy" id="5147"/>
    <lineage>
        <taxon>Eukaryota</taxon>
        <taxon>Fungi</taxon>
        <taxon>Dikarya</taxon>
        <taxon>Ascomycota</taxon>
        <taxon>Pezizomycotina</taxon>
        <taxon>Sordariomycetes</taxon>
        <taxon>Sordariomycetidae</taxon>
        <taxon>Sordariales</taxon>
        <taxon>Sordariaceae</taxon>
        <taxon>Sordaria</taxon>
    </lineage>
</organism>
<name>A0A8S8ZY29_SORMA</name>
<gene>
    <name evidence="2" type="ORF">SMACR_07558</name>
</gene>
<accession>A0A8S8ZY29</accession>
<evidence type="ECO:0000256" key="1">
    <source>
        <dbReference type="SAM" id="MobiDB-lite"/>
    </source>
</evidence>
<feature type="compositionally biased region" description="Polar residues" evidence="1">
    <location>
        <begin position="125"/>
        <end position="134"/>
    </location>
</feature>
<sequence length="150" mass="16035">MSTNTILFPKDANMAMDTTTTSSEPMDMDMTTEQKPSLFAAPSADNKMADMSAAVTKSDSMKTLEYHRQVLQNKMEIDHTKYVSPSDNIMSPCTAKLSAFRSKQAGKVKPKSLFAQASAKKLEGTTATGNTGSVGATGPVNNGLFGVKKD</sequence>
<dbReference type="EMBL" id="NMPR01000022">
    <property type="protein sequence ID" value="KAA8634449.1"/>
    <property type="molecule type" value="Genomic_DNA"/>
</dbReference>
<dbReference type="InterPro" id="IPR007727">
    <property type="entry name" value="Spo12"/>
</dbReference>
<reference evidence="2 3" key="1">
    <citation type="submission" date="2017-07" db="EMBL/GenBank/DDBJ databases">
        <title>Genome sequence of the Sordaria macrospora wild type strain R19027.</title>
        <authorList>
            <person name="Nowrousian M."/>
            <person name="Teichert I."/>
            <person name="Kueck U."/>
        </authorList>
    </citation>
    <scope>NUCLEOTIDE SEQUENCE [LARGE SCALE GENOMIC DNA]</scope>
    <source>
        <strain evidence="2 3">R19027</strain>
        <tissue evidence="2">Mycelium</tissue>
    </source>
</reference>
<dbReference type="VEuPathDB" id="FungiDB:SMAC_07558"/>
<evidence type="ECO:0008006" key="4">
    <source>
        <dbReference type="Google" id="ProtNLM"/>
    </source>
</evidence>
<evidence type="ECO:0000313" key="3">
    <source>
        <dbReference type="Proteomes" id="UP000433876"/>
    </source>
</evidence>
<evidence type="ECO:0000313" key="2">
    <source>
        <dbReference type="EMBL" id="KAA8634449.1"/>
    </source>
</evidence>
<proteinExistence type="predicted"/>